<proteinExistence type="inferred from homology"/>
<dbReference type="InterPro" id="IPR017689">
    <property type="entry name" value="BamD"/>
</dbReference>
<sequence>MPYIHVQRYSTLVIISILSILSACSSTEDEKYVERSVEELYNTGLTELKERKFNKAAIAFDEVERQHPYSQWATQAQLMSSYAHYQNQKYEKALAALDTFIQLHPAHPDISYAYYLQGLCYYEQLSPVERDQKMTELAVDSFQEIVKRFPKSSYAKDAKLKLNLLQDIMAAKQMYVGRYYQTQKKYISAMNRFSKVIKDFQTTAHVPEALHRLVEVYLALNLKEEALSTASILSHNFPASNWYAETYLLIKGEDFREKNAEEHLTWFNKLWNDK</sequence>
<dbReference type="NCBIfam" id="TIGR03302">
    <property type="entry name" value="OM_YfiO"/>
    <property type="match status" value="1"/>
</dbReference>
<dbReference type="PANTHER" id="PTHR37423:SF1">
    <property type="entry name" value="OUTER MEMBRANE PROTEIN ASSEMBLY FACTOR BAMD"/>
    <property type="match status" value="1"/>
</dbReference>
<dbReference type="InterPro" id="IPR011990">
    <property type="entry name" value="TPR-like_helical_dom_sf"/>
</dbReference>
<evidence type="ECO:0000256" key="5">
    <source>
        <dbReference type="ARBA" id="ARBA00023288"/>
    </source>
</evidence>
<dbReference type="HAMAP" id="MF_00922">
    <property type="entry name" value="OM_assembly_BamD"/>
    <property type="match status" value="1"/>
</dbReference>
<keyword evidence="5" id="KW-0449">Lipoprotein</keyword>
<dbReference type="InterPro" id="IPR039565">
    <property type="entry name" value="BamD-like"/>
</dbReference>
<comment type="similarity">
    <text evidence="6">Belongs to the BamD family.</text>
</comment>
<evidence type="ECO:0000256" key="1">
    <source>
        <dbReference type="ARBA" id="ARBA00022729"/>
    </source>
</evidence>
<dbReference type="EMBL" id="JAFKGL010000023">
    <property type="protein sequence ID" value="MBN9413415.1"/>
    <property type="molecule type" value="Genomic_DNA"/>
</dbReference>
<dbReference type="AlphaFoldDB" id="A0A8J7PJK8"/>
<evidence type="ECO:0000259" key="7">
    <source>
        <dbReference type="Pfam" id="PF13525"/>
    </source>
</evidence>
<dbReference type="PANTHER" id="PTHR37423">
    <property type="entry name" value="SOLUBLE LYTIC MUREIN TRANSGLYCOSYLASE-RELATED"/>
    <property type="match status" value="1"/>
</dbReference>
<dbReference type="Pfam" id="PF13525">
    <property type="entry name" value="YfiO"/>
    <property type="match status" value="1"/>
</dbReference>
<comment type="caution">
    <text evidence="8">The sequence shown here is derived from an EMBL/GenBank/DDBJ whole genome shotgun (WGS) entry which is preliminary data.</text>
</comment>
<dbReference type="CDD" id="cd15830">
    <property type="entry name" value="BamD"/>
    <property type="match status" value="1"/>
</dbReference>
<dbReference type="GO" id="GO:0051205">
    <property type="term" value="P:protein insertion into membrane"/>
    <property type="evidence" value="ECO:0007669"/>
    <property type="project" value="UniProtKB-UniRule"/>
</dbReference>
<evidence type="ECO:0000256" key="3">
    <source>
        <dbReference type="ARBA" id="ARBA00023139"/>
    </source>
</evidence>
<protein>
    <recommendedName>
        <fullName evidence="6">Outer membrane protein assembly factor BamD</fullName>
    </recommendedName>
</protein>
<dbReference type="SUPFAM" id="SSF48452">
    <property type="entry name" value="TPR-like"/>
    <property type="match status" value="1"/>
</dbReference>
<reference evidence="8" key="1">
    <citation type="submission" date="2021-02" db="EMBL/GenBank/DDBJ databases">
        <title>Thiocyanate and organic carbon inputs drive convergent selection for specific autotrophic Afipia and Thiobacillus strains within complex microbiomes.</title>
        <authorList>
            <person name="Huddy R.J."/>
            <person name="Sachdeva R."/>
            <person name="Kadzinga F."/>
            <person name="Kantor R.S."/>
            <person name="Harrison S.T.L."/>
            <person name="Banfield J.F."/>
        </authorList>
    </citation>
    <scope>NUCLEOTIDE SEQUENCE</scope>
    <source>
        <strain evidence="8">SCN18_10_11_15_R4_P_38_20</strain>
    </source>
</reference>
<dbReference type="Gene3D" id="1.25.40.10">
    <property type="entry name" value="Tetratricopeptide repeat domain"/>
    <property type="match status" value="1"/>
</dbReference>
<keyword evidence="3" id="KW-0564">Palmitate</keyword>
<evidence type="ECO:0000256" key="4">
    <source>
        <dbReference type="ARBA" id="ARBA00023237"/>
    </source>
</evidence>
<accession>A0A8J7PJK8</accession>
<comment type="subcellular location">
    <subcellularLocation>
        <location evidence="6">Cell outer membrane</location>
    </subcellularLocation>
</comment>
<comment type="subunit">
    <text evidence="6">Part of the Bam complex.</text>
</comment>
<evidence type="ECO:0000313" key="8">
    <source>
        <dbReference type="EMBL" id="MBN9413415.1"/>
    </source>
</evidence>
<dbReference type="GO" id="GO:1990063">
    <property type="term" value="C:Bam protein complex"/>
    <property type="evidence" value="ECO:0007669"/>
    <property type="project" value="TreeGrafter"/>
</dbReference>
<evidence type="ECO:0000256" key="6">
    <source>
        <dbReference type="HAMAP-Rule" id="MF_00922"/>
    </source>
</evidence>
<dbReference type="GO" id="GO:0043165">
    <property type="term" value="P:Gram-negative-bacterium-type cell outer membrane assembly"/>
    <property type="evidence" value="ECO:0007669"/>
    <property type="project" value="UniProtKB-UniRule"/>
</dbReference>
<evidence type="ECO:0000313" key="9">
    <source>
        <dbReference type="Proteomes" id="UP000664414"/>
    </source>
</evidence>
<dbReference type="Proteomes" id="UP000664414">
    <property type="component" value="Unassembled WGS sequence"/>
</dbReference>
<name>A0A8J7PJK8_9PROT</name>
<keyword evidence="4 6" id="KW-0998">Cell outer membrane</keyword>
<gene>
    <name evidence="6" type="primary">bamD</name>
    <name evidence="8" type="ORF">J0H12_05785</name>
</gene>
<feature type="domain" description="Outer membrane lipoprotein BamD-like" evidence="7">
    <location>
        <begin position="36"/>
        <end position="227"/>
    </location>
</feature>
<comment type="function">
    <text evidence="6">Part of the outer membrane protein assembly complex, which is involved in assembly and insertion of beta-barrel proteins into the outer membrane.</text>
</comment>
<organism evidence="8 9">
    <name type="scientific">Candidatus Paracaedimonas acanthamoebae</name>
    <dbReference type="NCBI Taxonomy" id="244581"/>
    <lineage>
        <taxon>Bacteria</taxon>
        <taxon>Pseudomonadati</taxon>
        <taxon>Pseudomonadota</taxon>
        <taxon>Alphaproteobacteria</taxon>
        <taxon>Holosporales</taxon>
        <taxon>Caedimonadaceae</taxon>
        <taxon>Candidatus Paracaedimonas</taxon>
    </lineage>
</organism>
<keyword evidence="2 6" id="KW-0472">Membrane</keyword>
<keyword evidence="1 6" id="KW-0732">Signal</keyword>
<evidence type="ECO:0000256" key="2">
    <source>
        <dbReference type="ARBA" id="ARBA00023136"/>
    </source>
</evidence>